<dbReference type="PROSITE" id="PS51482">
    <property type="entry name" value="DEGV"/>
    <property type="match status" value="1"/>
</dbReference>
<dbReference type="Gene3D" id="3.30.1180.10">
    <property type="match status" value="1"/>
</dbReference>
<evidence type="ECO:0000256" key="1">
    <source>
        <dbReference type="ARBA" id="ARBA00023121"/>
    </source>
</evidence>
<comment type="caution">
    <text evidence="2">The sequence shown here is derived from an EMBL/GenBank/DDBJ whole genome shotgun (WGS) entry which is preliminary data.</text>
</comment>
<accession>A0A2N6UHS1</accession>
<sequence length="288" mass="32796">MEKVKIIADSGCNIDLEMAKEYDISILPFKINFKDKSYTDLYELSREDFLKKYKESKERVTTSTPGPGEFLKLIENEYQKGYRNFLVFSISKKFSGMNQMMELMKDEFLEKRKDAKVKVIDTYTATIAAIYPVIKASEYAKNGLGLDEIYKKSLDNLKYANVTGVVKNLDALQRGGRLPKTLVKLANLISFSPVLCIEDGEIKLRKKVTGKKKSYKELIKYIQKLCKKYDSYQIIIGGADSDDEIEILKEGLEKEIKKALDFKIIDVTPVIGVHLGDGVVFCSVFPIK</sequence>
<dbReference type="RefSeq" id="WP_102198207.1">
    <property type="nucleotide sequence ID" value="NZ_PNHP01000004.1"/>
</dbReference>
<dbReference type="GeneID" id="84578829"/>
<keyword evidence="1" id="KW-0446">Lipid-binding</keyword>
<proteinExistence type="predicted"/>
<dbReference type="SUPFAM" id="SSF82549">
    <property type="entry name" value="DAK1/DegV-like"/>
    <property type="match status" value="1"/>
</dbReference>
<dbReference type="InterPro" id="IPR003797">
    <property type="entry name" value="DegV"/>
</dbReference>
<dbReference type="Pfam" id="PF02645">
    <property type="entry name" value="DegV"/>
    <property type="match status" value="1"/>
</dbReference>
<dbReference type="NCBIfam" id="TIGR00762">
    <property type="entry name" value="DegV"/>
    <property type="match status" value="1"/>
</dbReference>
<dbReference type="PANTHER" id="PTHR33434:SF2">
    <property type="entry name" value="FATTY ACID-BINDING PROTEIN TM_1468"/>
    <property type="match status" value="1"/>
</dbReference>
<dbReference type="GO" id="GO:0008289">
    <property type="term" value="F:lipid binding"/>
    <property type="evidence" value="ECO:0007669"/>
    <property type="project" value="UniProtKB-KW"/>
</dbReference>
<dbReference type="Proteomes" id="UP000235658">
    <property type="component" value="Unassembled WGS sequence"/>
</dbReference>
<dbReference type="InterPro" id="IPR043168">
    <property type="entry name" value="DegV_C"/>
</dbReference>
<name>A0A2N6UHS1_9FIRM</name>
<evidence type="ECO:0000313" key="3">
    <source>
        <dbReference type="Proteomes" id="UP000235658"/>
    </source>
</evidence>
<dbReference type="AlphaFoldDB" id="A0A2N6UHS1"/>
<organism evidence="2 3">
    <name type="scientific">Anaerococcus hydrogenalis</name>
    <dbReference type="NCBI Taxonomy" id="33029"/>
    <lineage>
        <taxon>Bacteria</taxon>
        <taxon>Bacillati</taxon>
        <taxon>Bacillota</taxon>
        <taxon>Tissierellia</taxon>
        <taxon>Tissierellales</taxon>
        <taxon>Peptoniphilaceae</taxon>
        <taxon>Anaerococcus</taxon>
    </lineage>
</organism>
<dbReference type="Gene3D" id="3.40.50.10170">
    <property type="match status" value="1"/>
</dbReference>
<reference evidence="2 3" key="1">
    <citation type="submission" date="2017-09" db="EMBL/GenBank/DDBJ databases">
        <title>Bacterial strain isolated from the female urinary microbiota.</title>
        <authorList>
            <person name="Thomas-White K."/>
            <person name="Kumar N."/>
            <person name="Forster S."/>
            <person name="Putonti C."/>
            <person name="Lawley T."/>
            <person name="Wolfe A.J."/>
        </authorList>
    </citation>
    <scope>NUCLEOTIDE SEQUENCE [LARGE SCALE GENOMIC DNA]</scope>
    <source>
        <strain evidence="2 3">UMB0204</strain>
    </source>
</reference>
<dbReference type="InterPro" id="IPR050270">
    <property type="entry name" value="DegV_domain_contain"/>
</dbReference>
<dbReference type="PANTHER" id="PTHR33434">
    <property type="entry name" value="DEGV DOMAIN-CONTAINING PROTEIN DR_1986-RELATED"/>
    <property type="match status" value="1"/>
</dbReference>
<evidence type="ECO:0000313" key="2">
    <source>
        <dbReference type="EMBL" id="PMC81159.1"/>
    </source>
</evidence>
<protein>
    <submittedName>
        <fullName evidence="2">DegV family protein</fullName>
    </submittedName>
</protein>
<gene>
    <name evidence="2" type="ORF">CJ192_06490</name>
</gene>
<dbReference type="EMBL" id="PNHP01000004">
    <property type="protein sequence ID" value="PMC81159.1"/>
    <property type="molecule type" value="Genomic_DNA"/>
</dbReference>